<sequence length="91" mass="9015">MRRVLVAVGVAVMGFAVVGALTDVDFDPIGVVVFLGAVVIAHDLVLMPLVLAAGALIARFVPGAARPAVAVVALCGLALSVVAVSLWAAGP</sequence>
<evidence type="ECO:0000313" key="3">
    <source>
        <dbReference type="Proteomes" id="UP000612585"/>
    </source>
</evidence>
<keyword evidence="1" id="KW-1133">Transmembrane helix</keyword>
<dbReference type="AlphaFoldDB" id="A0A8J4DZF0"/>
<evidence type="ECO:0000256" key="1">
    <source>
        <dbReference type="SAM" id="Phobius"/>
    </source>
</evidence>
<dbReference type="EMBL" id="BOPG01000022">
    <property type="protein sequence ID" value="GIJ55869.1"/>
    <property type="molecule type" value="Genomic_DNA"/>
</dbReference>
<keyword evidence="1" id="KW-0472">Membrane</keyword>
<dbReference type="RefSeq" id="WP_203993284.1">
    <property type="nucleotide sequence ID" value="NZ_BOPG01000022.1"/>
</dbReference>
<keyword evidence="1" id="KW-0812">Transmembrane</keyword>
<dbReference type="Proteomes" id="UP000612585">
    <property type="component" value="Unassembled WGS sequence"/>
</dbReference>
<organism evidence="2 3">
    <name type="scientific">Virgisporangium aurantiacum</name>
    <dbReference type="NCBI Taxonomy" id="175570"/>
    <lineage>
        <taxon>Bacteria</taxon>
        <taxon>Bacillati</taxon>
        <taxon>Actinomycetota</taxon>
        <taxon>Actinomycetes</taxon>
        <taxon>Micromonosporales</taxon>
        <taxon>Micromonosporaceae</taxon>
        <taxon>Virgisporangium</taxon>
    </lineage>
</organism>
<proteinExistence type="predicted"/>
<keyword evidence="3" id="KW-1185">Reference proteome</keyword>
<reference evidence="2" key="1">
    <citation type="submission" date="2021-01" db="EMBL/GenBank/DDBJ databases">
        <title>Whole genome shotgun sequence of Virgisporangium aurantiacum NBRC 16421.</title>
        <authorList>
            <person name="Komaki H."/>
            <person name="Tamura T."/>
        </authorList>
    </citation>
    <scope>NUCLEOTIDE SEQUENCE</scope>
    <source>
        <strain evidence="2">NBRC 16421</strain>
    </source>
</reference>
<evidence type="ECO:0000313" key="2">
    <source>
        <dbReference type="EMBL" id="GIJ55869.1"/>
    </source>
</evidence>
<name>A0A8J4DZF0_9ACTN</name>
<comment type="caution">
    <text evidence="2">The sequence shown here is derived from an EMBL/GenBank/DDBJ whole genome shotgun (WGS) entry which is preliminary data.</text>
</comment>
<gene>
    <name evidence="2" type="ORF">Vau01_033850</name>
</gene>
<feature type="transmembrane region" description="Helical" evidence="1">
    <location>
        <begin position="30"/>
        <end position="57"/>
    </location>
</feature>
<protein>
    <submittedName>
        <fullName evidence="2">Uncharacterized protein</fullName>
    </submittedName>
</protein>
<feature type="transmembrane region" description="Helical" evidence="1">
    <location>
        <begin position="69"/>
        <end position="89"/>
    </location>
</feature>
<accession>A0A8J4DZF0</accession>